<proteinExistence type="predicted"/>
<sequence length="51" mass="5961">MKFFLSSKPDRFCQVGDRRFNYVYRIIGVSAILILRFHDIKTLAPRGVNNS</sequence>
<dbReference type="AlphaFoldDB" id="A0AB33C0U4"/>
<keyword evidence="3" id="KW-1185">Reference proteome</keyword>
<reference evidence="2 3" key="1">
    <citation type="journal article" date="2018" name="Harmful Algae">
        <title>The highly heterogeneous methylated genomes and diverse restriction-modification systems of bloom-forming Microcystis.</title>
        <authorList>
            <person name="Zhao L."/>
            <person name="Song Y."/>
            <person name="Li L."/>
            <person name="Gan N."/>
            <person name="Brand J.J."/>
            <person name="Song L."/>
        </authorList>
    </citation>
    <scope>NUCLEOTIDE SEQUENCE [LARGE SCALE GENOMIC DNA]</scope>
    <source>
        <strain evidence="2 3">PCC 7806SL</strain>
    </source>
</reference>
<evidence type="ECO:0000313" key="2">
    <source>
        <dbReference type="EMBL" id="ARI84153.1"/>
    </source>
</evidence>
<protein>
    <submittedName>
        <fullName evidence="2">Uncharacterized protein</fullName>
    </submittedName>
</protein>
<keyword evidence="1" id="KW-0812">Transmembrane</keyword>
<gene>
    <name evidence="2" type="ORF">BH695_4874</name>
</gene>
<name>A0AB33C0U4_MICA7</name>
<keyword evidence="1" id="KW-1133">Transmembrane helix</keyword>
<dbReference type="Proteomes" id="UP000192439">
    <property type="component" value="Chromosome"/>
</dbReference>
<evidence type="ECO:0000313" key="3">
    <source>
        <dbReference type="Proteomes" id="UP000192439"/>
    </source>
</evidence>
<organism evidence="2 3">
    <name type="scientific">Microcystis aeruginosa PCC 7806SL</name>
    <dbReference type="NCBI Taxonomy" id="1903187"/>
    <lineage>
        <taxon>Bacteria</taxon>
        <taxon>Bacillati</taxon>
        <taxon>Cyanobacteriota</taxon>
        <taxon>Cyanophyceae</taxon>
        <taxon>Oscillatoriophycideae</taxon>
        <taxon>Chroococcales</taxon>
        <taxon>Microcystaceae</taxon>
        <taxon>Microcystis</taxon>
    </lineage>
</organism>
<feature type="transmembrane region" description="Helical" evidence="1">
    <location>
        <begin position="20"/>
        <end position="37"/>
    </location>
</feature>
<dbReference type="EMBL" id="CP020771">
    <property type="protein sequence ID" value="ARI84153.1"/>
    <property type="molecule type" value="Genomic_DNA"/>
</dbReference>
<keyword evidence="1" id="KW-0472">Membrane</keyword>
<accession>A0AB33C0U4</accession>
<evidence type="ECO:0000256" key="1">
    <source>
        <dbReference type="SAM" id="Phobius"/>
    </source>
</evidence>